<dbReference type="InterPro" id="IPR030386">
    <property type="entry name" value="G_GB1_RHD3_dom"/>
</dbReference>
<keyword evidence="1" id="KW-0547">Nucleotide-binding</keyword>
<evidence type="ECO:0000313" key="10">
    <source>
        <dbReference type="Proteomes" id="UP001162541"/>
    </source>
</evidence>
<name>A0A176VM62_MARPO</name>
<evidence type="ECO:0000313" key="7">
    <source>
        <dbReference type="EMBL" id="BBN12178.1"/>
    </source>
</evidence>
<evidence type="ECO:0000256" key="5">
    <source>
        <dbReference type="SAM" id="Phobius"/>
    </source>
</evidence>
<dbReference type="GO" id="GO:0005525">
    <property type="term" value="F:GTP binding"/>
    <property type="evidence" value="ECO:0007669"/>
    <property type="project" value="UniProtKB-KW"/>
</dbReference>
<dbReference type="Proteomes" id="UP000077202">
    <property type="component" value="Unassembled WGS sequence"/>
</dbReference>
<evidence type="ECO:0000259" key="6">
    <source>
        <dbReference type="PROSITE" id="PS51715"/>
    </source>
</evidence>
<accession>A0A176VM62</accession>
<feature type="compositionally biased region" description="Polar residues" evidence="4">
    <location>
        <begin position="961"/>
        <end position="971"/>
    </location>
</feature>
<keyword evidence="5" id="KW-1133">Transmembrane helix</keyword>
<reference evidence="7" key="2">
    <citation type="journal article" date="2019" name="Curr. Biol.">
        <title>Chromatin organization in early land plants reveals an ancestral association between H3K27me3, transposons, and constitutive heterochromatin.</title>
        <authorList>
            <person name="Montgomery S.A."/>
            <person name="Tanizawa Y."/>
            <person name="Galik B."/>
            <person name="Wang N."/>
            <person name="Ito T."/>
            <person name="Mochizuki T."/>
            <person name="Akimcheva S."/>
            <person name="Bowman J."/>
            <person name="Cognat V."/>
            <person name="Drouard L."/>
            <person name="Ekker H."/>
            <person name="Houng S."/>
            <person name="Kohchi T."/>
            <person name="Lin S."/>
            <person name="Liu L.D."/>
            <person name="Nakamura Y."/>
            <person name="Valeeva L.R."/>
            <person name="Shakirov E.V."/>
            <person name="Shippen D.E."/>
            <person name="Wei W."/>
            <person name="Yagura M."/>
            <person name="Yamaoka S."/>
            <person name="Yamato K.T."/>
            <person name="Liu C."/>
            <person name="Berger F."/>
        </authorList>
    </citation>
    <scope>NUCLEOTIDE SEQUENCE [LARGE SCALE GENOMIC DNA]</scope>
    <source>
        <strain evidence="7">Tak-1</strain>
    </source>
</reference>
<evidence type="ECO:0000256" key="3">
    <source>
        <dbReference type="PROSITE-ProRule" id="PRU01052"/>
    </source>
</evidence>
<proteinExistence type="inferred from homology"/>
<dbReference type="PANTHER" id="PTHR10751">
    <property type="entry name" value="GUANYLATE BINDING PROTEIN"/>
    <property type="match status" value="1"/>
</dbReference>
<dbReference type="EMBL" id="LVLJ01003285">
    <property type="protein sequence ID" value="OAE22048.1"/>
    <property type="molecule type" value="Genomic_DNA"/>
</dbReference>
<evidence type="ECO:0000256" key="1">
    <source>
        <dbReference type="ARBA" id="ARBA00022741"/>
    </source>
</evidence>
<dbReference type="Pfam" id="PF02263">
    <property type="entry name" value="GBP"/>
    <property type="match status" value="1"/>
</dbReference>
<dbReference type="GO" id="GO:0003924">
    <property type="term" value="F:GTPase activity"/>
    <property type="evidence" value="ECO:0007669"/>
    <property type="project" value="InterPro"/>
</dbReference>
<dbReference type="InterPro" id="IPR015894">
    <property type="entry name" value="Guanylate-bd_N"/>
</dbReference>
<comment type="similarity">
    <text evidence="3">Belongs to the TRAFAC class dynamin-like GTPase superfamily. GB1/RHD3 GTPase family.</text>
</comment>
<keyword evidence="9" id="KW-1185">Reference proteome</keyword>
<dbReference type="EMBL" id="AP019870">
    <property type="protein sequence ID" value="BBN12178.1"/>
    <property type="molecule type" value="Genomic_DNA"/>
</dbReference>
<reference evidence="8 9" key="1">
    <citation type="submission" date="2016-03" db="EMBL/GenBank/DDBJ databases">
        <title>Mechanisms controlling the formation of the plant cell surface in tip-growing cells are functionally conserved among land plants.</title>
        <authorList>
            <person name="Honkanen S."/>
            <person name="Jones V.A."/>
            <person name="Morieri G."/>
            <person name="Champion C."/>
            <person name="Hetherington A.J."/>
            <person name="Kelly S."/>
            <person name="Saint-Marcoux D."/>
            <person name="Proust H."/>
            <person name="Prescott H."/>
            <person name="Dolan L."/>
        </authorList>
    </citation>
    <scope>NUCLEOTIDE SEQUENCE [LARGE SCALE GENOMIC DNA]</scope>
    <source>
        <strain evidence="9">cv. Tak-1 and cv. Tak-2</strain>
        <tissue evidence="8">Whole gametophyte</tissue>
    </source>
</reference>
<dbReference type="InterPro" id="IPR027417">
    <property type="entry name" value="P-loop_NTPase"/>
</dbReference>
<evidence type="ECO:0000256" key="4">
    <source>
        <dbReference type="SAM" id="MobiDB-lite"/>
    </source>
</evidence>
<dbReference type="Proteomes" id="UP001162541">
    <property type="component" value="Chromosome 5"/>
</dbReference>
<gene>
    <name evidence="8" type="ORF">AXG93_3719s1280</name>
    <name evidence="7" type="ORF">Mp_5g18030</name>
</gene>
<evidence type="ECO:0000313" key="8">
    <source>
        <dbReference type="EMBL" id="OAE22048.1"/>
    </source>
</evidence>
<dbReference type="PROSITE" id="PS51715">
    <property type="entry name" value="G_GB1_RHD3"/>
    <property type="match status" value="1"/>
</dbReference>
<sequence>MTMAVAMPERARLARVSIDGFLLLLVVVVVVSVVGQTCAVRAQSADEVASFLLEDPRSDTSGPGVDGIGEDISKASFSKFESPGAGSRMTLQDEVEFTRPVQLMKPGEGHERLELNVAAVERLAAINHPLAIVAVVGPYHGGKSFLLNVLLNSSHGFDVGAAPEPETRGIWIRFVPRDKVTGIDGSTIVLLDTEGFYGEGATRSYDARVFALATLASSHLVYNTLRTLGDAQSVSALADLAKQAQVFNLQNWLHTGDAIADHLSTPMDVDPSLLLKTLDFPPLTWVVQGFDIGLLSSQTPMDHLQRYLAAHAHTGDRTLDTLFTQGIKCHTLRTPTDLNLLREVVGEDGLAADEELYPYLHPGYLSDVDQLRATIFGNLTAKGDFSGKELAGVLPLLVHYVNEDFPLNADRKLRDVLIDVVVDSAFSGGVQYFQLCMQTLPDKEKVLSSRRGKEVNIALAQVESAEGGARLSALASSAFTAEEIEQLLTSAERRAIDYCKQRCVGVPLAKSSPACEGQLGVKIARMKPRYREENDQRVREVLVLLGQGLRAAAEKEVDGLALPMRESDIQLRCNQAVKDSLQRYEALVGPHRGGRLYNEARVQMQTDIQNKCDKVYRINAEKISVILNRGKDGYRSAYEEAMTKEGCLSSPGSQAQAGSHELKRPCSTKKLTEISKTALAVARIALDKTVKEGGLLWLGTGDEQYDFQQYQCLQWTKQRLAEFQAQNDAKILAYCDHQAALLTIQYKEQVAKIAPFPDNDEVLTTKTDQLEKHYLNEYTALVKDYLPSTMVEDKKKELVRSIEELKLHLLRKNTALMRAYCYDPLMEAYKELRMQDCERSFDSMWRTRTFWSRKCLWPGPRYTFGFKYAAYIAARKQLDKAQAKSSGSGDGSSQGGVVLSSTTRNKVIQSWIEQDLAGHANVVFVNFSIVLAVIVGTLVTASWLFRGLMQAKSRMRPGNRSVRNSNGTYFGSPTHRDEVKREGYFGGLQQRTRRG</sequence>
<evidence type="ECO:0000313" key="9">
    <source>
        <dbReference type="Proteomes" id="UP000077202"/>
    </source>
</evidence>
<feature type="compositionally biased region" description="Basic and acidic residues" evidence="4">
    <location>
        <begin position="974"/>
        <end position="983"/>
    </location>
</feature>
<dbReference type="AlphaFoldDB" id="A0A176VM62"/>
<keyword evidence="5" id="KW-0812">Transmembrane</keyword>
<feature type="transmembrane region" description="Helical" evidence="5">
    <location>
        <begin position="923"/>
        <end position="945"/>
    </location>
</feature>
<keyword evidence="2" id="KW-0342">GTP-binding</keyword>
<protein>
    <recommendedName>
        <fullName evidence="6">GB1/RHD3-type G domain-containing protein</fullName>
    </recommendedName>
</protein>
<evidence type="ECO:0000256" key="2">
    <source>
        <dbReference type="ARBA" id="ARBA00023134"/>
    </source>
</evidence>
<reference evidence="10" key="3">
    <citation type="journal article" date="2020" name="Curr. Biol.">
        <title>Chromatin organization in early land plants reveals an ancestral association between H3K27me3, transposons, and constitutive heterochromatin.</title>
        <authorList>
            <person name="Montgomery S.A."/>
            <person name="Tanizawa Y."/>
            <person name="Galik B."/>
            <person name="Wang N."/>
            <person name="Ito T."/>
            <person name="Mochizuki T."/>
            <person name="Akimcheva S."/>
            <person name="Bowman J.L."/>
            <person name="Cognat V."/>
            <person name="Marechal-Drouard L."/>
            <person name="Ekker H."/>
            <person name="Hong S.F."/>
            <person name="Kohchi T."/>
            <person name="Lin S.S."/>
            <person name="Liu L.D."/>
            <person name="Nakamura Y."/>
            <person name="Valeeva L.R."/>
            <person name="Shakirov E.V."/>
            <person name="Shippen D.E."/>
            <person name="Wei W.L."/>
            <person name="Yagura M."/>
            <person name="Yamaoka S."/>
            <person name="Yamato K.T."/>
            <person name="Liu C."/>
            <person name="Berger F."/>
        </authorList>
    </citation>
    <scope>NUCLEOTIDE SEQUENCE [LARGE SCALE GENOMIC DNA]</scope>
    <source>
        <strain evidence="10">Tak-1</strain>
    </source>
</reference>
<feature type="domain" description="GB1/RHD3-type G" evidence="6">
    <location>
        <begin position="127"/>
        <end position="231"/>
    </location>
</feature>
<dbReference type="SUPFAM" id="SSF52540">
    <property type="entry name" value="P-loop containing nucleoside triphosphate hydrolases"/>
    <property type="match status" value="1"/>
</dbReference>
<keyword evidence="5" id="KW-0472">Membrane</keyword>
<dbReference type="Gene3D" id="3.40.50.300">
    <property type="entry name" value="P-loop containing nucleotide triphosphate hydrolases"/>
    <property type="match status" value="1"/>
</dbReference>
<feature type="region of interest" description="Disordered" evidence="4">
    <location>
        <begin position="956"/>
        <end position="995"/>
    </location>
</feature>
<organism evidence="8 9">
    <name type="scientific">Marchantia polymorpha subsp. ruderalis</name>
    <dbReference type="NCBI Taxonomy" id="1480154"/>
    <lineage>
        <taxon>Eukaryota</taxon>
        <taxon>Viridiplantae</taxon>
        <taxon>Streptophyta</taxon>
        <taxon>Embryophyta</taxon>
        <taxon>Marchantiophyta</taxon>
        <taxon>Marchantiopsida</taxon>
        <taxon>Marchantiidae</taxon>
        <taxon>Marchantiales</taxon>
        <taxon>Marchantiaceae</taxon>
        <taxon>Marchantia</taxon>
    </lineage>
</organism>